<protein>
    <recommendedName>
        <fullName evidence="2">DUF7918 domain-containing protein</fullName>
    </recommendedName>
</protein>
<gene>
    <name evidence="3" type="ORF">NKR19_g822</name>
</gene>
<feature type="region of interest" description="Disordered" evidence="1">
    <location>
        <begin position="88"/>
        <end position="134"/>
    </location>
</feature>
<sequence length="134" mass="15331">MEGRAVSHGTSLSAPEPCEPYSRVLSANVDKHHYAIFEFRYRSRDELVSEMIIPRSPSPAVSAEVEALGDEELRRLASERLAKLKSKRTLAMDDDHPVVKRELGKASERPQDRPRKKQRRDEERETIDFLGDSD</sequence>
<dbReference type="EMBL" id="JANBVN010000007">
    <property type="protein sequence ID" value="KAJ9165031.1"/>
    <property type="molecule type" value="Genomic_DNA"/>
</dbReference>
<dbReference type="AlphaFoldDB" id="A0AA38VTL7"/>
<dbReference type="Pfam" id="PF25534">
    <property type="entry name" value="DUF7918"/>
    <property type="match status" value="1"/>
</dbReference>
<feature type="domain" description="DUF7918" evidence="2">
    <location>
        <begin position="3"/>
        <end position="56"/>
    </location>
</feature>
<evidence type="ECO:0000259" key="2">
    <source>
        <dbReference type="Pfam" id="PF25534"/>
    </source>
</evidence>
<organism evidence="3 4">
    <name type="scientific">Coniochaeta hoffmannii</name>
    <dbReference type="NCBI Taxonomy" id="91930"/>
    <lineage>
        <taxon>Eukaryota</taxon>
        <taxon>Fungi</taxon>
        <taxon>Dikarya</taxon>
        <taxon>Ascomycota</taxon>
        <taxon>Pezizomycotina</taxon>
        <taxon>Sordariomycetes</taxon>
        <taxon>Sordariomycetidae</taxon>
        <taxon>Coniochaetales</taxon>
        <taxon>Coniochaetaceae</taxon>
        <taxon>Coniochaeta</taxon>
    </lineage>
</organism>
<feature type="compositionally biased region" description="Basic and acidic residues" evidence="1">
    <location>
        <begin position="90"/>
        <end position="127"/>
    </location>
</feature>
<dbReference type="InterPro" id="IPR057678">
    <property type="entry name" value="DUF7918"/>
</dbReference>
<comment type="caution">
    <text evidence="3">The sequence shown here is derived from an EMBL/GenBank/DDBJ whole genome shotgun (WGS) entry which is preliminary data.</text>
</comment>
<evidence type="ECO:0000256" key="1">
    <source>
        <dbReference type="SAM" id="MobiDB-lite"/>
    </source>
</evidence>
<dbReference type="PANTHER" id="PTHR36223:SF1">
    <property type="entry name" value="TRANSCRIPTION ELONGATION FACTOR EAF N-TERMINAL DOMAIN-CONTAINING PROTEIN"/>
    <property type="match status" value="1"/>
</dbReference>
<keyword evidence="4" id="KW-1185">Reference proteome</keyword>
<dbReference type="Proteomes" id="UP001174691">
    <property type="component" value="Unassembled WGS sequence"/>
</dbReference>
<accession>A0AA38VTL7</accession>
<name>A0AA38VTL7_9PEZI</name>
<dbReference type="PANTHER" id="PTHR36223">
    <property type="entry name" value="BETA-LACTAMASE-TYPE TRANSPEPTIDASE FOLD DOMAIN CONTAINING PROTEIN"/>
    <property type="match status" value="1"/>
</dbReference>
<proteinExistence type="predicted"/>
<reference evidence="3" key="1">
    <citation type="submission" date="2022-07" db="EMBL/GenBank/DDBJ databases">
        <title>Fungi with potential for degradation of polypropylene.</title>
        <authorList>
            <person name="Gostincar C."/>
        </authorList>
    </citation>
    <scope>NUCLEOTIDE SEQUENCE</scope>
    <source>
        <strain evidence="3">EXF-13287</strain>
    </source>
</reference>
<evidence type="ECO:0000313" key="3">
    <source>
        <dbReference type="EMBL" id="KAJ9165031.1"/>
    </source>
</evidence>
<evidence type="ECO:0000313" key="4">
    <source>
        <dbReference type="Proteomes" id="UP001174691"/>
    </source>
</evidence>